<evidence type="ECO:0000313" key="1">
    <source>
        <dbReference type="Ensembl" id="ENSHHUP00000011810.1"/>
    </source>
</evidence>
<dbReference type="Proteomes" id="UP000314982">
    <property type="component" value="Unassembled WGS sequence"/>
</dbReference>
<name>A0A4W5KN24_9TELE</name>
<dbReference type="Gene3D" id="3.40.50.300">
    <property type="entry name" value="P-loop containing nucleotide triphosphate hydrolases"/>
    <property type="match status" value="1"/>
</dbReference>
<reference evidence="1" key="3">
    <citation type="submission" date="2025-09" db="UniProtKB">
        <authorList>
            <consortium name="Ensembl"/>
        </authorList>
    </citation>
    <scope>IDENTIFICATION</scope>
</reference>
<reference evidence="1" key="2">
    <citation type="submission" date="2025-08" db="UniProtKB">
        <authorList>
            <consortium name="Ensembl"/>
        </authorList>
    </citation>
    <scope>IDENTIFICATION</scope>
</reference>
<dbReference type="GeneTree" id="ENSGT00940000154761"/>
<dbReference type="PANTHER" id="PTHR22878">
    <property type="entry name" value="DYNEIN HEAVY CHAIN 6, AXONEMAL-LIKE-RELATED"/>
    <property type="match status" value="1"/>
</dbReference>
<sequence>MPKLDTYGSQPPIELLRQFQDFHGFYDREKFFWKEIQDMTIAAACAPPGGGRNPVTPRFIRHFSMLCLPTPSEHSLKQIFNVGNP</sequence>
<dbReference type="GO" id="GO:0045505">
    <property type="term" value="F:dynein intermediate chain binding"/>
    <property type="evidence" value="ECO:0007669"/>
    <property type="project" value="InterPro"/>
</dbReference>
<evidence type="ECO:0000313" key="2">
    <source>
        <dbReference type="Proteomes" id="UP000314982"/>
    </source>
</evidence>
<protein>
    <submittedName>
        <fullName evidence="1">Uncharacterized protein</fullName>
    </submittedName>
</protein>
<keyword evidence="2" id="KW-1185">Reference proteome</keyword>
<dbReference type="Ensembl" id="ENSHHUT00000012180.1">
    <property type="protein sequence ID" value="ENSHHUP00000011810.1"/>
    <property type="gene ID" value="ENSHHUG00000007205.1"/>
</dbReference>
<accession>A0A4W5KN24</accession>
<dbReference type="AlphaFoldDB" id="A0A4W5KN24"/>
<proteinExistence type="predicted"/>
<dbReference type="Gene3D" id="1.20.920.30">
    <property type="match status" value="1"/>
</dbReference>
<dbReference type="GO" id="GO:0007018">
    <property type="term" value="P:microtubule-based movement"/>
    <property type="evidence" value="ECO:0007669"/>
    <property type="project" value="InterPro"/>
</dbReference>
<dbReference type="Pfam" id="PF12775">
    <property type="entry name" value="AAA_7"/>
    <property type="match status" value="1"/>
</dbReference>
<reference evidence="2" key="1">
    <citation type="submission" date="2018-06" db="EMBL/GenBank/DDBJ databases">
        <title>Genome assembly of Danube salmon.</title>
        <authorList>
            <person name="Macqueen D.J."/>
            <person name="Gundappa M.K."/>
        </authorList>
    </citation>
    <scope>NUCLEOTIDE SEQUENCE [LARGE SCALE GENOMIC DNA]</scope>
</reference>
<dbReference type="GO" id="GO:0051959">
    <property type="term" value="F:dynein light intermediate chain binding"/>
    <property type="evidence" value="ECO:0007669"/>
    <property type="project" value="InterPro"/>
</dbReference>
<organism evidence="1 2">
    <name type="scientific">Hucho hucho</name>
    <name type="common">huchen</name>
    <dbReference type="NCBI Taxonomy" id="62062"/>
    <lineage>
        <taxon>Eukaryota</taxon>
        <taxon>Metazoa</taxon>
        <taxon>Chordata</taxon>
        <taxon>Craniata</taxon>
        <taxon>Vertebrata</taxon>
        <taxon>Euteleostomi</taxon>
        <taxon>Actinopterygii</taxon>
        <taxon>Neopterygii</taxon>
        <taxon>Teleostei</taxon>
        <taxon>Protacanthopterygii</taxon>
        <taxon>Salmoniformes</taxon>
        <taxon>Salmonidae</taxon>
        <taxon>Salmoninae</taxon>
        <taxon>Hucho</taxon>
    </lineage>
</organism>
<dbReference type="InterPro" id="IPR027417">
    <property type="entry name" value="P-loop_NTPase"/>
</dbReference>
<dbReference type="GO" id="GO:0030286">
    <property type="term" value="C:dynein complex"/>
    <property type="evidence" value="ECO:0007669"/>
    <property type="project" value="InterPro"/>
</dbReference>
<dbReference type="PANTHER" id="PTHR22878:SF68">
    <property type="entry name" value="DYNEIN HEAVY CHAIN 6, AXONEMAL-LIKE"/>
    <property type="match status" value="1"/>
</dbReference>
<dbReference type="InterPro" id="IPR026983">
    <property type="entry name" value="DHC"/>
</dbReference>